<feature type="transmembrane region" description="Helical" evidence="1">
    <location>
        <begin position="6"/>
        <end position="31"/>
    </location>
</feature>
<proteinExistence type="predicted"/>
<evidence type="ECO:0000256" key="1">
    <source>
        <dbReference type="SAM" id="Phobius"/>
    </source>
</evidence>
<gene>
    <name evidence="2" type="ORF">ASPWEDRAFT_364437</name>
</gene>
<dbReference type="Proteomes" id="UP000184383">
    <property type="component" value="Unassembled WGS sequence"/>
</dbReference>
<reference evidence="3" key="1">
    <citation type="journal article" date="2017" name="Genome Biol.">
        <title>Comparative genomics reveals high biological diversity and specific adaptations in the industrially and medically important fungal genus Aspergillus.</title>
        <authorList>
            <person name="de Vries R.P."/>
            <person name="Riley R."/>
            <person name="Wiebenga A."/>
            <person name="Aguilar-Osorio G."/>
            <person name="Amillis S."/>
            <person name="Uchima C.A."/>
            <person name="Anderluh G."/>
            <person name="Asadollahi M."/>
            <person name="Askin M."/>
            <person name="Barry K."/>
            <person name="Battaglia E."/>
            <person name="Bayram O."/>
            <person name="Benocci T."/>
            <person name="Braus-Stromeyer S.A."/>
            <person name="Caldana C."/>
            <person name="Canovas D."/>
            <person name="Cerqueira G.C."/>
            <person name="Chen F."/>
            <person name="Chen W."/>
            <person name="Choi C."/>
            <person name="Clum A."/>
            <person name="Dos Santos R.A."/>
            <person name="Damasio A.R."/>
            <person name="Diallinas G."/>
            <person name="Emri T."/>
            <person name="Fekete E."/>
            <person name="Flipphi M."/>
            <person name="Freyberg S."/>
            <person name="Gallo A."/>
            <person name="Gournas C."/>
            <person name="Habgood R."/>
            <person name="Hainaut M."/>
            <person name="Harispe M.L."/>
            <person name="Henrissat B."/>
            <person name="Hilden K.S."/>
            <person name="Hope R."/>
            <person name="Hossain A."/>
            <person name="Karabika E."/>
            <person name="Karaffa L."/>
            <person name="Karanyi Z."/>
            <person name="Krasevec N."/>
            <person name="Kuo A."/>
            <person name="Kusch H."/>
            <person name="LaButti K."/>
            <person name="Lagendijk E.L."/>
            <person name="Lapidus A."/>
            <person name="Levasseur A."/>
            <person name="Lindquist E."/>
            <person name="Lipzen A."/>
            <person name="Logrieco A.F."/>
            <person name="MacCabe A."/>
            <person name="Maekelae M.R."/>
            <person name="Malavazi I."/>
            <person name="Melin P."/>
            <person name="Meyer V."/>
            <person name="Mielnichuk N."/>
            <person name="Miskei M."/>
            <person name="Molnar A.P."/>
            <person name="Mule G."/>
            <person name="Ngan C.Y."/>
            <person name="Orejas M."/>
            <person name="Orosz E."/>
            <person name="Ouedraogo J.P."/>
            <person name="Overkamp K.M."/>
            <person name="Park H.-S."/>
            <person name="Perrone G."/>
            <person name="Piumi F."/>
            <person name="Punt P.J."/>
            <person name="Ram A.F."/>
            <person name="Ramon A."/>
            <person name="Rauscher S."/>
            <person name="Record E."/>
            <person name="Riano-Pachon D.M."/>
            <person name="Robert V."/>
            <person name="Roehrig J."/>
            <person name="Ruller R."/>
            <person name="Salamov A."/>
            <person name="Salih N.S."/>
            <person name="Samson R.A."/>
            <person name="Sandor E."/>
            <person name="Sanguinetti M."/>
            <person name="Schuetze T."/>
            <person name="Sepcic K."/>
            <person name="Shelest E."/>
            <person name="Sherlock G."/>
            <person name="Sophianopoulou V."/>
            <person name="Squina F.M."/>
            <person name="Sun H."/>
            <person name="Susca A."/>
            <person name="Todd R.B."/>
            <person name="Tsang A."/>
            <person name="Unkles S.E."/>
            <person name="van de Wiele N."/>
            <person name="van Rossen-Uffink D."/>
            <person name="Oliveira J.V."/>
            <person name="Vesth T.C."/>
            <person name="Visser J."/>
            <person name="Yu J.-H."/>
            <person name="Zhou M."/>
            <person name="Andersen M.R."/>
            <person name="Archer D.B."/>
            <person name="Baker S.E."/>
            <person name="Benoit I."/>
            <person name="Brakhage A.A."/>
            <person name="Braus G.H."/>
            <person name="Fischer R."/>
            <person name="Frisvad J.C."/>
            <person name="Goldman G.H."/>
            <person name="Houbraken J."/>
            <person name="Oakley B."/>
            <person name="Pocsi I."/>
            <person name="Scazzocchio C."/>
            <person name="Seiboth B."/>
            <person name="vanKuyk P.A."/>
            <person name="Wortman J."/>
            <person name="Dyer P.S."/>
            <person name="Grigoriev I.V."/>
        </authorList>
    </citation>
    <scope>NUCLEOTIDE SEQUENCE [LARGE SCALE GENOMIC DNA]</scope>
    <source>
        <strain evidence="3">DTO 134E9</strain>
    </source>
</reference>
<keyword evidence="1" id="KW-0812">Transmembrane</keyword>
<dbReference type="EMBL" id="KV878210">
    <property type="protein sequence ID" value="OJJ39272.1"/>
    <property type="molecule type" value="Genomic_DNA"/>
</dbReference>
<keyword evidence="1" id="KW-1133">Transmembrane helix</keyword>
<keyword evidence="1" id="KW-0472">Membrane</keyword>
<keyword evidence="3" id="KW-1185">Reference proteome</keyword>
<evidence type="ECO:0000313" key="3">
    <source>
        <dbReference type="Proteomes" id="UP000184383"/>
    </source>
</evidence>
<dbReference type="GeneID" id="63750307"/>
<accession>A0A1L9RWG8</accession>
<name>A0A1L9RWG8_ASPWE</name>
<sequence length="115" mass="13289">MSLAPVVGKILCWACNMCTSCLSLCTMFNTLRRKNHLCMMSKRVKKTISIFFSFLDSSYSSFCHPISSSVPFCLFPFVLRTWFDALSVSIWNHSVLEIIKLIYCHIYEDLISTRL</sequence>
<evidence type="ECO:0000313" key="2">
    <source>
        <dbReference type="EMBL" id="OJJ39272.1"/>
    </source>
</evidence>
<dbReference type="AlphaFoldDB" id="A0A1L9RWG8"/>
<dbReference type="VEuPathDB" id="FungiDB:ASPWEDRAFT_364437"/>
<organism evidence="2 3">
    <name type="scientific">Aspergillus wentii DTO 134E9</name>
    <dbReference type="NCBI Taxonomy" id="1073089"/>
    <lineage>
        <taxon>Eukaryota</taxon>
        <taxon>Fungi</taxon>
        <taxon>Dikarya</taxon>
        <taxon>Ascomycota</taxon>
        <taxon>Pezizomycotina</taxon>
        <taxon>Eurotiomycetes</taxon>
        <taxon>Eurotiomycetidae</taxon>
        <taxon>Eurotiales</taxon>
        <taxon>Aspergillaceae</taxon>
        <taxon>Aspergillus</taxon>
        <taxon>Aspergillus subgen. Cremei</taxon>
    </lineage>
</organism>
<protein>
    <submittedName>
        <fullName evidence="2">Uncharacterized protein</fullName>
    </submittedName>
</protein>
<dbReference type="RefSeq" id="XP_040692948.1">
    <property type="nucleotide sequence ID" value="XM_040834459.1"/>
</dbReference>